<feature type="transmembrane region" description="Helical" evidence="1">
    <location>
        <begin position="77"/>
        <end position="95"/>
    </location>
</feature>
<evidence type="ECO:0000313" key="2">
    <source>
        <dbReference type="EMBL" id="MBN7799584.1"/>
    </source>
</evidence>
<keyword evidence="1" id="KW-1133">Transmembrane helix</keyword>
<reference evidence="2 3" key="1">
    <citation type="submission" date="2021-03" db="EMBL/GenBank/DDBJ databases">
        <title>novel species isolated from a fishpond in China.</title>
        <authorList>
            <person name="Lu H."/>
            <person name="Cai Z."/>
        </authorList>
    </citation>
    <scope>NUCLEOTIDE SEQUENCE [LARGE SCALE GENOMIC DNA]</scope>
    <source>
        <strain evidence="2 3">JCM 31546</strain>
    </source>
</reference>
<keyword evidence="1" id="KW-0812">Transmembrane</keyword>
<keyword evidence="1" id="KW-0472">Membrane</keyword>
<sequence>MIQELVWISTGVTAAWSTYWIHTRFRVNPVMASSLVTLAFALGVSSLGHSQEWVEQIPYAAIGGSFIGMSTKKTMKGLETVLLASLIFGVIFTRSSHFFEGFGGALGISACIAVLTAVTWRKFAKRTRYRLRRALSRSEK</sequence>
<gene>
    <name evidence="2" type="ORF">J0A67_01860</name>
</gene>
<evidence type="ECO:0000313" key="3">
    <source>
        <dbReference type="Proteomes" id="UP000664698"/>
    </source>
</evidence>
<proteinExistence type="predicted"/>
<comment type="caution">
    <text evidence="2">The sequence shown here is derived from an EMBL/GenBank/DDBJ whole genome shotgun (WGS) entry which is preliminary data.</text>
</comment>
<name>A0ABS3BJV4_9BACT</name>
<feature type="transmembrane region" description="Helical" evidence="1">
    <location>
        <begin position="101"/>
        <end position="120"/>
    </location>
</feature>
<keyword evidence="3" id="KW-1185">Reference proteome</keyword>
<organism evidence="2 3">
    <name type="scientific">Algoriphagus aestuariicola</name>
    <dbReference type="NCBI Taxonomy" id="1852016"/>
    <lineage>
        <taxon>Bacteria</taxon>
        <taxon>Pseudomonadati</taxon>
        <taxon>Bacteroidota</taxon>
        <taxon>Cytophagia</taxon>
        <taxon>Cytophagales</taxon>
        <taxon>Cyclobacteriaceae</taxon>
        <taxon>Algoriphagus</taxon>
    </lineage>
</organism>
<accession>A0ABS3BJV4</accession>
<dbReference type="RefSeq" id="WP_206567574.1">
    <property type="nucleotide sequence ID" value="NZ_JAFKCW010000001.1"/>
</dbReference>
<protein>
    <submittedName>
        <fullName evidence="2">Uncharacterized protein</fullName>
    </submittedName>
</protein>
<dbReference type="Proteomes" id="UP000664698">
    <property type="component" value="Unassembled WGS sequence"/>
</dbReference>
<dbReference type="EMBL" id="JAFKCW010000001">
    <property type="protein sequence ID" value="MBN7799584.1"/>
    <property type="molecule type" value="Genomic_DNA"/>
</dbReference>
<evidence type="ECO:0000256" key="1">
    <source>
        <dbReference type="SAM" id="Phobius"/>
    </source>
</evidence>